<evidence type="ECO:0000256" key="1">
    <source>
        <dbReference type="SAM" id="Phobius"/>
    </source>
</evidence>
<feature type="transmembrane region" description="Helical" evidence="1">
    <location>
        <begin position="67"/>
        <end position="87"/>
    </location>
</feature>
<accession>A0A231QJP5</accession>
<proteinExistence type="predicted"/>
<dbReference type="AlphaFoldDB" id="A0A231QJP5"/>
<comment type="caution">
    <text evidence="2">The sequence shown here is derived from an EMBL/GenBank/DDBJ whole genome shotgun (WGS) entry which is preliminary data.</text>
</comment>
<feature type="transmembrane region" description="Helical" evidence="1">
    <location>
        <begin position="93"/>
        <end position="113"/>
    </location>
</feature>
<name>A0A231QJP5_9LACO</name>
<keyword evidence="1" id="KW-0812">Transmembrane</keyword>
<keyword evidence="1" id="KW-0472">Membrane</keyword>
<keyword evidence="1" id="KW-1133">Transmembrane helix</keyword>
<dbReference type="Proteomes" id="UP000215261">
    <property type="component" value="Unassembled WGS sequence"/>
</dbReference>
<evidence type="ECO:0000313" key="3">
    <source>
        <dbReference type="Proteomes" id="UP000215261"/>
    </source>
</evidence>
<dbReference type="EMBL" id="LUGO01000056">
    <property type="protein sequence ID" value="OXS39637.1"/>
    <property type="molecule type" value="Genomic_DNA"/>
</dbReference>
<evidence type="ECO:0000313" key="2">
    <source>
        <dbReference type="EMBL" id="OXS39637.1"/>
    </source>
</evidence>
<protein>
    <submittedName>
        <fullName evidence="2">Uncharacterized protein</fullName>
    </submittedName>
</protein>
<reference evidence="2 3" key="1">
    <citation type="submission" date="2016-03" db="EMBL/GenBank/DDBJ databases">
        <title>Sequencing of Lactobacillus Species from Commercial Turkeys.</title>
        <authorList>
            <person name="Johnson T.J."/>
            <person name="Youmans B.P."/>
            <person name="Case K.A."/>
        </authorList>
    </citation>
    <scope>NUCLEOTIDE SEQUENCE [LARGE SCALE GENOMIC DNA]</scope>
    <source>
        <strain evidence="2 3">UMNLA1</strain>
    </source>
</reference>
<gene>
    <name evidence="2" type="ORF">AYP69_06660</name>
</gene>
<organism evidence="2 3">
    <name type="scientific">Ligilactobacillus agilis</name>
    <dbReference type="NCBI Taxonomy" id="1601"/>
    <lineage>
        <taxon>Bacteria</taxon>
        <taxon>Bacillati</taxon>
        <taxon>Bacillota</taxon>
        <taxon>Bacilli</taxon>
        <taxon>Lactobacillales</taxon>
        <taxon>Lactobacillaceae</taxon>
        <taxon>Ligilactobacillus</taxon>
    </lineage>
</organism>
<dbReference type="RefSeq" id="WP_089144744.1">
    <property type="nucleotide sequence ID" value="NZ_LUGD01000120.1"/>
</dbReference>
<sequence length="124" mass="13711">MKKSLITLLALMLVGFGNLALVALGQLTLPQYVAVFVGILGQAVLWKQLRDKLLGDISEYGYQVVQATNFALVCLFGVVVFSCKLFLSNDAFHIYLSLGCLAFFSVSLIVYLLKIYRLVKVAKE</sequence>
<feature type="transmembrane region" description="Helical" evidence="1">
    <location>
        <begin position="29"/>
        <end position="46"/>
    </location>
</feature>